<name>A0A0R2EF97_9LACO</name>
<gene>
    <name evidence="1" type="ORF">FD00_GL002079</name>
</gene>
<dbReference type="AlphaFoldDB" id="A0A0R2EF97"/>
<evidence type="ECO:0000313" key="2">
    <source>
        <dbReference type="Proteomes" id="UP000050898"/>
    </source>
</evidence>
<comment type="caution">
    <text evidence="1">The sequence shown here is derived from an EMBL/GenBank/DDBJ whole genome shotgun (WGS) entry which is preliminary data.</text>
</comment>
<accession>A0A0R2EF97</accession>
<protein>
    <submittedName>
        <fullName evidence="1">Uncharacterized protein</fullName>
    </submittedName>
</protein>
<keyword evidence="2" id="KW-1185">Reference proteome</keyword>
<dbReference type="PATRIC" id="fig|1046596.6.peg.2182"/>
<reference evidence="1 2" key="1">
    <citation type="journal article" date="2015" name="Genome Announc.">
        <title>Expanding the biotechnology potential of lactobacilli through comparative genomics of 213 strains and associated genera.</title>
        <authorList>
            <person name="Sun Z."/>
            <person name="Harris H.M."/>
            <person name="McCann A."/>
            <person name="Guo C."/>
            <person name="Argimon S."/>
            <person name="Zhang W."/>
            <person name="Yang X."/>
            <person name="Jeffery I.B."/>
            <person name="Cooney J.C."/>
            <person name="Kagawa T.F."/>
            <person name="Liu W."/>
            <person name="Song Y."/>
            <person name="Salvetti E."/>
            <person name="Wrobel A."/>
            <person name="Rasinkangas P."/>
            <person name="Parkhill J."/>
            <person name="Rea M.C."/>
            <person name="O'Sullivan O."/>
            <person name="Ritari J."/>
            <person name="Douillard F.P."/>
            <person name="Paul Ross R."/>
            <person name="Yang R."/>
            <person name="Briner A.E."/>
            <person name="Felis G.E."/>
            <person name="de Vos W.M."/>
            <person name="Barrangou R."/>
            <person name="Klaenhammer T.R."/>
            <person name="Caufield P.W."/>
            <person name="Cui Y."/>
            <person name="Zhang H."/>
            <person name="O'Toole P.W."/>
        </authorList>
    </citation>
    <scope>NUCLEOTIDE SEQUENCE [LARGE SCALE GENOMIC DNA]</scope>
    <source>
        <strain evidence="1 2">DSM 20444</strain>
    </source>
</reference>
<proteinExistence type="predicted"/>
<organism evidence="1 2">
    <name type="scientific">Liquorilactobacillus mali KCTC 3596 = DSM 20444</name>
    <dbReference type="NCBI Taxonomy" id="1046596"/>
    <lineage>
        <taxon>Bacteria</taxon>
        <taxon>Bacillati</taxon>
        <taxon>Bacillota</taxon>
        <taxon>Bacilli</taxon>
        <taxon>Lactobacillales</taxon>
        <taxon>Lactobacillaceae</taxon>
        <taxon>Liquorilactobacillus</taxon>
    </lineage>
</organism>
<evidence type="ECO:0000313" key="1">
    <source>
        <dbReference type="EMBL" id="KRN10836.1"/>
    </source>
</evidence>
<dbReference type="Proteomes" id="UP000050898">
    <property type="component" value="Unassembled WGS sequence"/>
</dbReference>
<dbReference type="EMBL" id="AYYH01000006">
    <property type="protein sequence ID" value="KRN10836.1"/>
    <property type="molecule type" value="Genomic_DNA"/>
</dbReference>
<sequence length="182" mass="20408">MEIQNISILLCVYFDWGNFMALEGKITFDGISAVISHIEKGVEEVVSTLVRRAAEEILKEILTRDFPAGAVSEYYVRSGEMADTVKTRMTSTGRSVSFLVYIDTHELGMYPPLPHQWGHHVDVHGNDFRQGLPIVLDQGGHSSIYAQPARHFMEQGFGQMIPKLILVLAEGLRSRGFETVIE</sequence>